<comment type="caution">
    <text evidence="1">The sequence shown here is derived from an EMBL/GenBank/DDBJ whole genome shotgun (WGS) entry which is preliminary data.</text>
</comment>
<evidence type="ECO:0000313" key="1">
    <source>
        <dbReference type="EMBL" id="KAL3683709.1"/>
    </source>
</evidence>
<dbReference type="AlphaFoldDB" id="A0ABD3H0R9"/>
<gene>
    <name evidence="1" type="ORF">R1sor_001731</name>
</gene>
<reference evidence="1 2" key="1">
    <citation type="submission" date="2024-09" db="EMBL/GenBank/DDBJ databases">
        <title>Chromosome-scale assembly of Riccia sorocarpa.</title>
        <authorList>
            <person name="Paukszto L."/>
        </authorList>
    </citation>
    <scope>NUCLEOTIDE SEQUENCE [LARGE SCALE GENOMIC DNA]</scope>
    <source>
        <strain evidence="1">LP-2024</strain>
        <tissue evidence="1">Aerial parts of the thallus</tissue>
    </source>
</reference>
<keyword evidence="2" id="KW-1185">Reference proteome</keyword>
<protein>
    <submittedName>
        <fullName evidence="1">Uncharacterized protein</fullName>
    </submittedName>
</protein>
<dbReference type="EMBL" id="JBJQOH010000006">
    <property type="protein sequence ID" value="KAL3683709.1"/>
    <property type="molecule type" value="Genomic_DNA"/>
</dbReference>
<name>A0ABD3H0R9_9MARC</name>
<dbReference type="Proteomes" id="UP001633002">
    <property type="component" value="Unassembled WGS sequence"/>
</dbReference>
<evidence type="ECO:0000313" key="2">
    <source>
        <dbReference type="Proteomes" id="UP001633002"/>
    </source>
</evidence>
<sequence>MAAAILPVVAIDSHPSIGAVQQRNGIRSIDVPTAEWACSSSKSCTHGKEKMENRRNWNLLQKCTQELYTILRSNLGTVAALALSPLVGTRVGSSARWERQSHGRENAELNIKRHFHSKLNLLMQVSLLSQVLLVWSQPGAANRIKRGAREELEFVCLVSEQNEIHQFQSLASCLDV</sequence>
<proteinExistence type="predicted"/>
<organism evidence="1 2">
    <name type="scientific">Riccia sorocarpa</name>
    <dbReference type="NCBI Taxonomy" id="122646"/>
    <lineage>
        <taxon>Eukaryota</taxon>
        <taxon>Viridiplantae</taxon>
        <taxon>Streptophyta</taxon>
        <taxon>Embryophyta</taxon>
        <taxon>Marchantiophyta</taxon>
        <taxon>Marchantiopsida</taxon>
        <taxon>Marchantiidae</taxon>
        <taxon>Marchantiales</taxon>
        <taxon>Ricciaceae</taxon>
        <taxon>Riccia</taxon>
    </lineage>
</organism>
<accession>A0ABD3H0R9</accession>